<evidence type="ECO:0000313" key="2">
    <source>
        <dbReference type="Proteomes" id="UP000308600"/>
    </source>
</evidence>
<dbReference type="Proteomes" id="UP000308600">
    <property type="component" value="Unassembled WGS sequence"/>
</dbReference>
<name>A0ACD3APF0_9AGAR</name>
<keyword evidence="2" id="KW-1185">Reference proteome</keyword>
<proteinExistence type="predicted"/>
<organism evidence="1 2">
    <name type="scientific">Pluteus cervinus</name>
    <dbReference type="NCBI Taxonomy" id="181527"/>
    <lineage>
        <taxon>Eukaryota</taxon>
        <taxon>Fungi</taxon>
        <taxon>Dikarya</taxon>
        <taxon>Basidiomycota</taxon>
        <taxon>Agaricomycotina</taxon>
        <taxon>Agaricomycetes</taxon>
        <taxon>Agaricomycetidae</taxon>
        <taxon>Agaricales</taxon>
        <taxon>Pluteineae</taxon>
        <taxon>Pluteaceae</taxon>
        <taxon>Pluteus</taxon>
    </lineage>
</organism>
<protein>
    <submittedName>
        <fullName evidence="1">Uncharacterized protein</fullName>
    </submittedName>
</protein>
<reference evidence="1 2" key="1">
    <citation type="journal article" date="2019" name="Nat. Ecol. Evol.">
        <title>Megaphylogeny resolves global patterns of mushroom evolution.</title>
        <authorList>
            <person name="Varga T."/>
            <person name="Krizsan K."/>
            <person name="Foldi C."/>
            <person name="Dima B."/>
            <person name="Sanchez-Garcia M."/>
            <person name="Sanchez-Ramirez S."/>
            <person name="Szollosi G.J."/>
            <person name="Szarkandi J.G."/>
            <person name="Papp V."/>
            <person name="Albert L."/>
            <person name="Andreopoulos W."/>
            <person name="Angelini C."/>
            <person name="Antonin V."/>
            <person name="Barry K.W."/>
            <person name="Bougher N.L."/>
            <person name="Buchanan P."/>
            <person name="Buyck B."/>
            <person name="Bense V."/>
            <person name="Catcheside P."/>
            <person name="Chovatia M."/>
            <person name="Cooper J."/>
            <person name="Damon W."/>
            <person name="Desjardin D."/>
            <person name="Finy P."/>
            <person name="Geml J."/>
            <person name="Haridas S."/>
            <person name="Hughes K."/>
            <person name="Justo A."/>
            <person name="Karasinski D."/>
            <person name="Kautmanova I."/>
            <person name="Kiss B."/>
            <person name="Kocsube S."/>
            <person name="Kotiranta H."/>
            <person name="LaButti K.M."/>
            <person name="Lechner B.E."/>
            <person name="Liimatainen K."/>
            <person name="Lipzen A."/>
            <person name="Lukacs Z."/>
            <person name="Mihaltcheva S."/>
            <person name="Morgado L.N."/>
            <person name="Niskanen T."/>
            <person name="Noordeloos M.E."/>
            <person name="Ohm R.A."/>
            <person name="Ortiz-Santana B."/>
            <person name="Ovrebo C."/>
            <person name="Racz N."/>
            <person name="Riley R."/>
            <person name="Savchenko A."/>
            <person name="Shiryaev A."/>
            <person name="Soop K."/>
            <person name="Spirin V."/>
            <person name="Szebenyi C."/>
            <person name="Tomsovsky M."/>
            <person name="Tulloss R.E."/>
            <person name="Uehling J."/>
            <person name="Grigoriev I.V."/>
            <person name="Vagvolgyi C."/>
            <person name="Papp T."/>
            <person name="Martin F.M."/>
            <person name="Miettinen O."/>
            <person name="Hibbett D.S."/>
            <person name="Nagy L.G."/>
        </authorList>
    </citation>
    <scope>NUCLEOTIDE SEQUENCE [LARGE SCALE GENOMIC DNA]</scope>
    <source>
        <strain evidence="1 2">NL-1719</strain>
    </source>
</reference>
<dbReference type="EMBL" id="ML208376">
    <property type="protein sequence ID" value="TFK67421.1"/>
    <property type="molecule type" value="Genomic_DNA"/>
</dbReference>
<accession>A0ACD3APF0</accession>
<evidence type="ECO:0000313" key="1">
    <source>
        <dbReference type="EMBL" id="TFK67421.1"/>
    </source>
</evidence>
<sequence>MSSSVLPHDEKVDGDSFDPSTLPRATPSAHILQQNQNSNHGHGGPKSSESDHQQSEWHEKSAAGKASTIGTAISLLKFAILPIVAAAYLGFCYAVQKRIVVVDGKGIVDTSPDRICEYSSVLFSRYLQSQLSSV</sequence>
<gene>
    <name evidence="1" type="ORF">BDN72DRAFT_96856</name>
</gene>